<accession>V6HDK1</accession>
<reference evidence="1 2" key="1">
    <citation type="submission" date="2013-05" db="EMBL/GenBank/DDBJ databases">
        <authorList>
            <person name="Harkins D.M."/>
            <person name="Durkin A.S."/>
            <person name="Brinkac L.M."/>
            <person name="Haft D.H."/>
            <person name="Selengut J.D."/>
            <person name="Sanka R."/>
            <person name="DePew J."/>
            <person name="Purushe J."/>
            <person name="Hartskeerl R.A."/>
            <person name="Ahmed A."/>
            <person name="van der Linden H."/>
            <person name="Goris M.G.A."/>
            <person name="Vinetz J.M."/>
            <person name="Sutton G.G."/>
            <person name="Nierman W.C."/>
            <person name="Fouts D.E."/>
        </authorList>
    </citation>
    <scope>NUCLEOTIDE SEQUENCE [LARGE SCALE GENOMIC DNA]</scope>
    <source>
        <strain evidence="1 2">10</strain>
    </source>
</reference>
<sequence>MLKESESRGRRLGNSLLVPFFFCRLRFDLPDFQNKFNRH</sequence>
<dbReference type="EMBL" id="AHMM02000016">
    <property type="protein sequence ID" value="EQA37193.1"/>
    <property type="molecule type" value="Genomic_DNA"/>
</dbReference>
<dbReference type="AlphaFoldDB" id="V6HDK1"/>
<dbReference type="Proteomes" id="UP000018719">
    <property type="component" value="Unassembled WGS sequence"/>
</dbReference>
<evidence type="ECO:0000313" key="1">
    <source>
        <dbReference type="EMBL" id="EQA37193.1"/>
    </source>
</evidence>
<proteinExistence type="predicted"/>
<protein>
    <submittedName>
        <fullName evidence="1">Uncharacterized protein</fullName>
    </submittedName>
</protein>
<gene>
    <name evidence="1" type="ORF">LEP1GSC047_0788</name>
</gene>
<organism evidence="1 2">
    <name type="scientific">Leptospira inadai serovar Lyme str. 10</name>
    <dbReference type="NCBI Taxonomy" id="1049790"/>
    <lineage>
        <taxon>Bacteria</taxon>
        <taxon>Pseudomonadati</taxon>
        <taxon>Spirochaetota</taxon>
        <taxon>Spirochaetia</taxon>
        <taxon>Leptospirales</taxon>
        <taxon>Leptospiraceae</taxon>
        <taxon>Leptospira</taxon>
    </lineage>
</organism>
<name>V6HDK1_9LEPT</name>
<comment type="caution">
    <text evidence="1">The sequence shown here is derived from an EMBL/GenBank/DDBJ whole genome shotgun (WGS) entry which is preliminary data.</text>
</comment>
<evidence type="ECO:0000313" key="2">
    <source>
        <dbReference type="Proteomes" id="UP000018719"/>
    </source>
</evidence>